<organism evidence="2 3">
    <name type="scientific">Trichomalopsis sarcophagae</name>
    <dbReference type="NCBI Taxonomy" id="543379"/>
    <lineage>
        <taxon>Eukaryota</taxon>
        <taxon>Metazoa</taxon>
        <taxon>Ecdysozoa</taxon>
        <taxon>Arthropoda</taxon>
        <taxon>Hexapoda</taxon>
        <taxon>Insecta</taxon>
        <taxon>Pterygota</taxon>
        <taxon>Neoptera</taxon>
        <taxon>Endopterygota</taxon>
        <taxon>Hymenoptera</taxon>
        <taxon>Apocrita</taxon>
        <taxon>Proctotrupomorpha</taxon>
        <taxon>Chalcidoidea</taxon>
        <taxon>Pteromalidae</taxon>
        <taxon>Pteromalinae</taxon>
        <taxon>Trichomalopsis</taxon>
    </lineage>
</organism>
<dbReference type="EMBL" id="NNAY01002708">
    <property type="protein sequence ID" value="OXU20731.1"/>
    <property type="molecule type" value="Genomic_DNA"/>
</dbReference>
<evidence type="ECO:0000313" key="3">
    <source>
        <dbReference type="Proteomes" id="UP000215335"/>
    </source>
</evidence>
<name>A0A232EQW3_9HYME</name>
<comment type="caution">
    <text evidence="2">The sequence shown here is derived from an EMBL/GenBank/DDBJ whole genome shotgun (WGS) entry which is preliminary data.</text>
</comment>
<feature type="compositionally biased region" description="Polar residues" evidence="1">
    <location>
        <begin position="71"/>
        <end position="82"/>
    </location>
</feature>
<dbReference type="AlphaFoldDB" id="A0A232EQW3"/>
<accession>A0A232EQW3</accession>
<evidence type="ECO:0000256" key="1">
    <source>
        <dbReference type="SAM" id="MobiDB-lite"/>
    </source>
</evidence>
<reference evidence="2 3" key="1">
    <citation type="journal article" date="2017" name="Curr. Biol.">
        <title>The Evolution of Venom by Co-option of Single-Copy Genes.</title>
        <authorList>
            <person name="Martinson E.O."/>
            <person name="Mrinalini"/>
            <person name="Kelkar Y.D."/>
            <person name="Chang C.H."/>
            <person name="Werren J.H."/>
        </authorList>
    </citation>
    <scope>NUCLEOTIDE SEQUENCE [LARGE SCALE GENOMIC DNA]</scope>
    <source>
        <strain evidence="2 3">Alberta</strain>
        <tissue evidence="2">Whole body</tissue>
    </source>
</reference>
<dbReference type="Proteomes" id="UP000215335">
    <property type="component" value="Unassembled WGS sequence"/>
</dbReference>
<feature type="compositionally biased region" description="Basic and acidic residues" evidence="1">
    <location>
        <begin position="1"/>
        <end position="28"/>
    </location>
</feature>
<proteinExistence type="predicted"/>
<feature type="compositionally biased region" description="Basic residues" evidence="1">
    <location>
        <begin position="106"/>
        <end position="116"/>
    </location>
</feature>
<gene>
    <name evidence="2" type="ORF">TSAR_013333</name>
</gene>
<sequence>MTQLEESHKKGDNKNEAYEHGENEKTSTRDALLSRAGAERSRSSPTSSSKEKDGRKKQVRKKQRTEKKIMNSENPMSGNFHSAPQPEERRRPKKSKQPKGLLVKVGQKRQKPRKKANQYTKQTRSGDIFLKLEKGSVDEVRNQDDSRKVTLLKSN</sequence>
<evidence type="ECO:0000313" key="2">
    <source>
        <dbReference type="EMBL" id="OXU20731.1"/>
    </source>
</evidence>
<feature type="region of interest" description="Disordered" evidence="1">
    <location>
        <begin position="1"/>
        <end position="128"/>
    </location>
</feature>
<keyword evidence="3" id="KW-1185">Reference proteome</keyword>
<protein>
    <submittedName>
        <fullName evidence="2">Uncharacterized protein</fullName>
    </submittedName>
</protein>